<proteinExistence type="predicted"/>
<gene>
    <name evidence="1" type="ORF">D1632_08350</name>
</gene>
<dbReference type="Proteomes" id="UP000267524">
    <property type="component" value="Unassembled WGS sequence"/>
</dbReference>
<name>A0A3M7LA23_9FLAO</name>
<evidence type="ECO:0000313" key="2">
    <source>
        <dbReference type="Proteomes" id="UP000267524"/>
    </source>
</evidence>
<evidence type="ECO:0000313" key="1">
    <source>
        <dbReference type="EMBL" id="RMZ59631.1"/>
    </source>
</evidence>
<comment type="caution">
    <text evidence="1">The sequence shown here is derived from an EMBL/GenBank/DDBJ whole genome shotgun (WGS) entry which is preliminary data.</text>
</comment>
<reference evidence="1 2" key="1">
    <citation type="submission" date="2018-08" db="EMBL/GenBank/DDBJ databases">
        <title>Chryseobacterium nematophagum: a novel matrix digesting pathogen of nematodes.</title>
        <authorList>
            <person name="Page A."/>
            <person name="Roberts M."/>
            <person name="Felix M.-A."/>
            <person name="Weir W."/>
        </authorList>
    </citation>
    <scope>NUCLEOTIDE SEQUENCE [LARGE SCALE GENOMIC DNA]</scope>
    <source>
        <strain evidence="1 2">JUb275</strain>
    </source>
</reference>
<dbReference type="RefSeq" id="WP_122546754.1">
    <property type="nucleotide sequence ID" value="NZ_QWIV01000013.1"/>
</dbReference>
<organism evidence="1 2">
    <name type="scientific">Chryseobacterium nematophagum</name>
    <dbReference type="NCBI Taxonomy" id="2305228"/>
    <lineage>
        <taxon>Bacteria</taxon>
        <taxon>Pseudomonadati</taxon>
        <taxon>Bacteroidota</taxon>
        <taxon>Flavobacteriia</taxon>
        <taxon>Flavobacteriales</taxon>
        <taxon>Weeksellaceae</taxon>
        <taxon>Chryseobacterium group</taxon>
        <taxon>Chryseobacterium</taxon>
    </lineage>
</organism>
<accession>A0A3M7LA23</accession>
<dbReference type="AlphaFoldDB" id="A0A3M7LA23"/>
<dbReference type="EMBL" id="QWIV01000013">
    <property type="protein sequence ID" value="RMZ59631.1"/>
    <property type="molecule type" value="Genomic_DNA"/>
</dbReference>
<protein>
    <submittedName>
        <fullName evidence="1">Uncharacterized protein</fullName>
    </submittedName>
</protein>
<keyword evidence="2" id="KW-1185">Reference proteome</keyword>
<sequence length="152" mass="18064">MTEYFFEMINKGDFLLYMDGKEIFIKRKFGGFVFTSNMFIDKKLVLTSKLTQILFYRKLKITFSESNLGINLINNHTFNINKETISYKSKALNFNPNYSFYSNGNLILECYMPKVFSSKKQYKLLIYNENENIIQYILCFFIIFSLDDIAIE</sequence>